<accession>A0A4S4KMF7</accession>
<evidence type="ECO:0000313" key="4">
    <source>
        <dbReference type="Proteomes" id="UP000309038"/>
    </source>
</evidence>
<dbReference type="InterPro" id="IPR051058">
    <property type="entry name" value="GDSL_Est/Lipase"/>
</dbReference>
<dbReference type="SUPFAM" id="SSF52266">
    <property type="entry name" value="SGNH hydrolase"/>
    <property type="match status" value="1"/>
</dbReference>
<evidence type="ECO:0000256" key="2">
    <source>
        <dbReference type="SAM" id="MobiDB-lite"/>
    </source>
</evidence>
<dbReference type="AlphaFoldDB" id="A0A4S4KMF7"/>
<evidence type="ECO:0000256" key="1">
    <source>
        <dbReference type="ARBA" id="ARBA00022801"/>
    </source>
</evidence>
<dbReference type="InterPro" id="IPR036514">
    <property type="entry name" value="SGNH_hydro_sf"/>
</dbReference>
<dbReference type="Gene3D" id="3.40.50.1110">
    <property type="entry name" value="SGNH hydrolase"/>
    <property type="match status" value="1"/>
</dbReference>
<gene>
    <name evidence="3" type="ORF">EW026_g2714</name>
</gene>
<evidence type="ECO:0000313" key="3">
    <source>
        <dbReference type="EMBL" id="THG99688.1"/>
    </source>
</evidence>
<dbReference type="EMBL" id="SGPJ01000072">
    <property type="protein sequence ID" value="THG99688.1"/>
    <property type="molecule type" value="Genomic_DNA"/>
</dbReference>
<keyword evidence="1" id="KW-0378">Hydrolase</keyword>
<dbReference type="CDD" id="cd01846">
    <property type="entry name" value="fatty_acyltransferase_like"/>
    <property type="match status" value="1"/>
</dbReference>
<dbReference type="GO" id="GO:0016787">
    <property type="term" value="F:hydrolase activity"/>
    <property type="evidence" value="ECO:0007669"/>
    <property type="project" value="UniProtKB-KW"/>
</dbReference>
<feature type="region of interest" description="Disordered" evidence="2">
    <location>
        <begin position="1"/>
        <end position="54"/>
    </location>
</feature>
<comment type="caution">
    <text evidence="3">The sequence shown here is derived from an EMBL/GenBank/DDBJ whole genome shotgun (WGS) entry which is preliminary data.</text>
</comment>
<reference evidence="3 4" key="1">
    <citation type="submission" date="2019-02" db="EMBL/GenBank/DDBJ databases">
        <title>Genome sequencing of the rare red list fungi Phlebia centrifuga.</title>
        <authorList>
            <person name="Buettner E."/>
            <person name="Kellner H."/>
        </authorList>
    </citation>
    <scope>NUCLEOTIDE SEQUENCE [LARGE SCALE GENOMIC DNA]</scope>
    <source>
        <strain evidence="3 4">DSM 108282</strain>
    </source>
</reference>
<name>A0A4S4KMF7_9APHY</name>
<organism evidence="3 4">
    <name type="scientific">Hermanssonia centrifuga</name>
    <dbReference type="NCBI Taxonomy" id="98765"/>
    <lineage>
        <taxon>Eukaryota</taxon>
        <taxon>Fungi</taxon>
        <taxon>Dikarya</taxon>
        <taxon>Basidiomycota</taxon>
        <taxon>Agaricomycotina</taxon>
        <taxon>Agaricomycetes</taxon>
        <taxon>Polyporales</taxon>
        <taxon>Meruliaceae</taxon>
        <taxon>Hermanssonia</taxon>
    </lineage>
</organism>
<keyword evidence="4" id="KW-1185">Reference proteome</keyword>
<sequence length="392" mass="43545">MASTALPEPRVAETRRNTSSPQTKAENVAVRETQSDGSDSIEESLNARTDQAADRGSVIKAQRQDAELPAFSMTNLLPFVMLGLAYLALKVPASYQRPKFNWNTTKYVYAFGDSYTFVQGTAGLANFSFIGDAAQLSFTPEQLLANEIIPKNTSSDGSNWIEFLTGCLGGFPSKCSPHQLWDFAFAGADIDPNILPLHHNFSVDLVDQVGQWATYAADVIPHPPSETLTAWWIGINDTGDTFNNATITDWTDFWHGEMNSYFNTVDFAYSRGLQGTHLFINVPPGQREPARNNDPAGQAALQKRVLEFNTILSGYIEGFATRHRDLNVLTFDAYTWFDDILDNAGRYGFTNITGFCECSDPTYFWFDDGHITERVHKLLAQAIEAKLLEAST</sequence>
<protein>
    <submittedName>
        <fullName evidence="3">Uncharacterized protein</fullName>
    </submittedName>
</protein>
<dbReference type="Proteomes" id="UP000309038">
    <property type="component" value="Unassembled WGS sequence"/>
</dbReference>
<dbReference type="PANTHER" id="PTHR45648">
    <property type="entry name" value="GDSL LIPASE/ACYLHYDROLASE FAMILY PROTEIN (AFU_ORTHOLOGUE AFUA_4G14700)"/>
    <property type="match status" value="1"/>
</dbReference>
<proteinExistence type="predicted"/>
<dbReference type="PANTHER" id="PTHR45648:SF85">
    <property type="entry name" value="A, PUTATIVE (AFU_ORTHOLOGUE AFUA_2G10760)-RELATED"/>
    <property type="match status" value="1"/>
</dbReference>